<dbReference type="STRING" id="908809.ABG79_01436"/>
<dbReference type="PANTHER" id="PTHR47245:SF1">
    <property type="entry name" value="FOLDASE PROTEIN PRSA"/>
    <property type="match status" value="1"/>
</dbReference>
<dbReference type="PROSITE" id="PS01096">
    <property type="entry name" value="PPIC_PPIASE_1"/>
    <property type="match status" value="1"/>
</dbReference>
<proteinExistence type="predicted"/>
<comment type="caution">
    <text evidence="8">The sequence shown here is derived from an EMBL/GenBank/DDBJ whole genome shotgun (WGS) entry which is preliminary data.</text>
</comment>
<dbReference type="NCBIfam" id="NF000809">
    <property type="entry name" value="PRK00059.1"/>
    <property type="match status" value="1"/>
</dbReference>
<dbReference type="Pfam" id="PF13624">
    <property type="entry name" value="SurA_N_3"/>
    <property type="match status" value="1"/>
</dbReference>
<evidence type="ECO:0000256" key="4">
    <source>
        <dbReference type="ARBA" id="ARBA00023110"/>
    </source>
</evidence>
<dbReference type="InterPro" id="IPR023058">
    <property type="entry name" value="PPIase_PpiC_CS"/>
</dbReference>
<evidence type="ECO:0000256" key="3">
    <source>
        <dbReference type="ARBA" id="ARBA00022729"/>
    </source>
</evidence>
<keyword evidence="3" id="KW-0732">Signal</keyword>
<dbReference type="PROSITE" id="PS50198">
    <property type="entry name" value="PPIC_PPIASE_2"/>
    <property type="match status" value="1"/>
</dbReference>
<dbReference type="Pfam" id="PF13616">
    <property type="entry name" value="Rotamase_3"/>
    <property type="match status" value="1"/>
</dbReference>
<dbReference type="SUPFAM" id="SSF109998">
    <property type="entry name" value="Triger factor/SurA peptide-binding domain-like"/>
    <property type="match status" value="1"/>
</dbReference>
<evidence type="ECO:0000259" key="7">
    <source>
        <dbReference type="PROSITE" id="PS50198"/>
    </source>
</evidence>
<reference evidence="8 9" key="1">
    <citation type="submission" date="2015-09" db="EMBL/GenBank/DDBJ databases">
        <title>Draft genome sequence of a Caloramator mitchellensis, a moderate thermophile from the Great Artesian Basin of Australia.</title>
        <authorList>
            <person name="Patel B.K."/>
        </authorList>
    </citation>
    <scope>NUCLEOTIDE SEQUENCE [LARGE SCALE GENOMIC DNA]</scope>
    <source>
        <strain evidence="8 9">VF08</strain>
    </source>
</reference>
<keyword evidence="9" id="KW-1185">Reference proteome</keyword>
<dbReference type="InterPro" id="IPR050245">
    <property type="entry name" value="PrsA_foldase"/>
</dbReference>
<dbReference type="Proteomes" id="UP000052015">
    <property type="component" value="Unassembled WGS sequence"/>
</dbReference>
<dbReference type="RefSeq" id="WP_057978586.1">
    <property type="nucleotide sequence ID" value="NZ_LKHP01000007.1"/>
</dbReference>
<comment type="catalytic activity">
    <reaction evidence="1">
        <text>[protein]-peptidylproline (omega=180) = [protein]-peptidylproline (omega=0)</text>
        <dbReference type="Rhea" id="RHEA:16237"/>
        <dbReference type="Rhea" id="RHEA-COMP:10747"/>
        <dbReference type="Rhea" id="RHEA-COMP:10748"/>
        <dbReference type="ChEBI" id="CHEBI:83833"/>
        <dbReference type="ChEBI" id="CHEBI:83834"/>
        <dbReference type="EC" id="5.2.1.8"/>
    </reaction>
</comment>
<evidence type="ECO:0000313" key="9">
    <source>
        <dbReference type="Proteomes" id="UP000052015"/>
    </source>
</evidence>
<dbReference type="InterPro" id="IPR046357">
    <property type="entry name" value="PPIase_dom_sf"/>
</dbReference>
<feature type="domain" description="PpiC" evidence="7">
    <location>
        <begin position="188"/>
        <end position="280"/>
    </location>
</feature>
<evidence type="ECO:0000313" key="8">
    <source>
        <dbReference type="EMBL" id="KRQ86686.1"/>
    </source>
</evidence>
<dbReference type="PANTHER" id="PTHR47245">
    <property type="entry name" value="PEPTIDYLPROLYL ISOMERASE"/>
    <property type="match status" value="1"/>
</dbReference>
<dbReference type="Gene3D" id="3.10.50.40">
    <property type="match status" value="1"/>
</dbReference>
<evidence type="ECO:0000256" key="2">
    <source>
        <dbReference type="ARBA" id="ARBA00013194"/>
    </source>
</evidence>
<dbReference type="GO" id="GO:0003755">
    <property type="term" value="F:peptidyl-prolyl cis-trans isomerase activity"/>
    <property type="evidence" value="ECO:0007669"/>
    <property type="project" value="UniProtKB-KW"/>
</dbReference>
<dbReference type="OrthoDB" id="14196at2"/>
<keyword evidence="4 6" id="KW-0697">Rotamase</keyword>
<dbReference type="InterPro" id="IPR027304">
    <property type="entry name" value="Trigger_fact/SurA_dom_sf"/>
</dbReference>
<gene>
    <name evidence="8" type="primary">prsA1</name>
    <name evidence="8" type="ORF">ABG79_01436</name>
</gene>
<dbReference type="EC" id="5.2.1.8" evidence="2"/>
<dbReference type="EMBL" id="LKHP01000007">
    <property type="protein sequence ID" value="KRQ86686.1"/>
    <property type="molecule type" value="Genomic_DNA"/>
</dbReference>
<dbReference type="PROSITE" id="PS51257">
    <property type="entry name" value="PROKAR_LIPOPROTEIN"/>
    <property type="match status" value="1"/>
</dbReference>
<sequence length="329" mass="37755">MKKLSLLILIAFLLNLVVGCELISKTPEGEAKTVVAKVNGEKITKGEFDKLFQSQIVQYEMMYGEGFASKPENADMIKSLKEDILTQMINEKLIIQKANELKVVPDDKTIETEVNKLYDDAVKQAGGEDKFKSTLETFKMTVDDFKKYMSNRVIIEKVYDEVVKDVTVTDDELIKYYNENMYDYTEKPNKMNVSHILVEDEATAKKVLDEINKGAKFEDVAKKYSTDPGSKDNGGNLGDIYYNDDNYDKTFMTNAIALPVGKISPIVKTQFGYHIIKVNKKEEYKLKPFEQVKDQVKEVVLENKKTDKINETFTNWEKEAKITKYTDRL</sequence>
<protein>
    <recommendedName>
        <fullName evidence="2">peptidylprolyl isomerase</fullName>
        <ecNumber evidence="2">5.2.1.8</ecNumber>
    </recommendedName>
</protein>
<evidence type="ECO:0000256" key="1">
    <source>
        <dbReference type="ARBA" id="ARBA00000971"/>
    </source>
</evidence>
<evidence type="ECO:0000256" key="5">
    <source>
        <dbReference type="ARBA" id="ARBA00023235"/>
    </source>
</evidence>
<organism evidence="8 9">
    <name type="scientific">Caloramator mitchellensis</name>
    <dbReference type="NCBI Taxonomy" id="908809"/>
    <lineage>
        <taxon>Bacteria</taxon>
        <taxon>Bacillati</taxon>
        <taxon>Bacillota</taxon>
        <taxon>Clostridia</taxon>
        <taxon>Eubacteriales</taxon>
        <taxon>Clostridiaceae</taxon>
        <taxon>Caloramator</taxon>
    </lineage>
</organism>
<dbReference type="PATRIC" id="fig|908809.3.peg.1442"/>
<dbReference type="InterPro" id="IPR000297">
    <property type="entry name" value="PPIase_PpiC"/>
</dbReference>
<accession>A0A0R3JZJ2</accession>
<dbReference type="AlphaFoldDB" id="A0A0R3JZJ2"/>
<name>A0A0R3JZJ2_CALMK</name>
<evidence type="ECO:0000256" key="6">
    <source>
        <dbReference type="PROSITE-ProRule" id="PRU00278"/>
    </source>
</evidence>
<dbReference type="SUPFAM" id="SSF54534">
    <property type="entry name" value="FKBP-like"/>
    <property type="match status" value="1"/>
</dbReference>
<keyword evidence="5 6" id="KW-0413">Isomerase</keyword>
<dbReference type="Gene3D" id="1.10.4030.10">
    <property type="entry name" value="Porin chaperone SurA, peptide-binding domain"/>
    <property type="match status" value="1"/>
</dbReference>